<evidence type="ECO:0008006" key="3">
    <source>
        <dbReference type="Google" id="ProtNLM"/>
    </source>
</evidence>
<gene>
    <name evidence="1" type="ORF">SCODWIG_03004</name>
</gene>
<reference evidence="2" key="1">
    <citation type="submission" date="2018-06" db="EMBL/GenBank/DDBJ databases">
        <authorList>
            <person name="Guldener U."/>
        </authorList>
    </citation>
    <scope>NUCLEOTIDE SEQUENCE [LARGE SCALE GENOMIC DNA]</scope>
    <source>
        <strain evidence="2">UTAD17</strain>
    </source>
</reference>
<sequence>MGLQYFTQGNANVLFETDSQSLLRISKRFSRLSENNTYTATVNTQFIKSIINKNSTANLPFILYELVKIKPQYNPNSDYERITLYLANLGILIDSDEIIGFKIPNLFYIDKTITSINEYKTIEVDHYTKIHVSLRSILWECKPKWEYFQNKLSVNNTDYTTYFCRNCTNNIIKNIKTQICYCNVVEFDNTHNMTTNNSNNNNTTEKITFLKKILLKYNLPSDYLSDITSYLILNDNNVIRLVYKEQTNLLAALPFFDPHLMTLRDVSCFIIWKRAYNGDKNIIESRIVDVDYKPYKKSWETQYSKIIEYCSKKIIHKDSFQHEF</sequence>
<dbReference type="Proteomes" id="UP000262825">
    <property type="component" value="Unassembled WGS sequence"/>
</dbReference>
<accession>A0A376B979</accession>
<name>A0A376B979_9ASCO</name>
<keyword evidence="2" id="KW-1185">Reference proteome</keyword>
<protein>
    <recommendedName>
        <fullName evidence="3">Inositol-pentakisphosphate 2-kinase</fullName>
    </recommendedName>
</protein>
<proteinExistence type="predicted"/>
<dbReference type="AlphaFoldDB" id="A0A376B979"/>
<dbReference type="VEuPathDB" id="FungiDB:SCODWIG_03004"/>
<evidence type="ECO:0000313" key="2">
    <source>
        <dbReference type="Proteomes" id="UP000262825"/>
    </source>
</evidence>
<organism evidence="1 2">
    <name type="scientific">Saccharomycodes ludwigii</name>
    <dbReference type="NCBI Taxonomy" id="36035"/>
    <lineage>
        <taxon>Eukaryota</taxon>
        <taxon>Fungi</taxon>
        <taxon>Dikarya</taxon>
        <taxon>Ascomycota</taxon>
        <taxon>Saccharomycotina</taxon>
        <taxon>Saccharomycetes</taxon>
        <taxon>Saccharomycodales</taxon>
        <taxon>Saccharomycodaceae</taxon>
        <taxon>Saccharomycodes</taxon>
    </lineage>
</organism>
<dbReference type="EMBL" id="UFAJ01000619">
    <property type="protein sequence ID" value="SSD61243.1"/>
    <property type="molecule type" value="Genomic_DNA"/>
</dbReference>
<evidence type="ECO:0000313" key="1">
    <source>
        <dbReference type="EMBL" id="SSD61243.1"/>
    </source>
</evidence>